<proteinExistence type="predicted"/>
<reference evidence="1" key="1">
    <citation type="submission" date="2023-11" db="EMBL/GenBank/DDBJ databases">
        <authorList>
            <person name="Poullet M."/>
        </authorList>
    </citation>
    <scope>NUCLEOTIDE SEQUENCE</scope>
    <source>
        <strain evidence="1">E1834</strain>
    </source>
</reference>
<comment type="caution">
    <text evidence="1">The sequence shown here is derived from an EMBL/GenBank/DDBJ whole genome shotgun (WGS) entry which is preliminary data.</text>
</comment>
<organism evidence="1 2">
    <name type="scientific">Meloidogyne enterolobii</name>
    <name type="common">Root-knot nematode worm</name>
    <name type="synonym">Meloidogyne mayaguensis</name>
    <dbReference type="NCBI Taxonomy" id="390850"/>
    <lineage>
        <taxon>Eukaryota</taxon>
        <taxon>Metazoa</taxon>
        <taxon>Ecdysozoa</taxon>
        <taxon>Nematoda</taxon>
        <taxon>Chromadorea</taxon>
        <taxon>Rhabditida</taxon>
        <taxon>Tylenchina</taxon>
        <taxon>Tylenchomorpha</taxon>
        <taxon>Tylenchoidea</taxon>
        <taxon>Meloidogynidae</taxon>
        <taxon>Meloidogyninae</taxon>
        <taxon>Meloidogyne</taxon>
    </lineage>
</organism>
<keyword evidence="2" id="KW-1185">Reference proteome</keyword>
<sequence length="190" mass="22233">MTGTPLQNNLEEYYCMVNFVKPDLLGSLDEFKSRFSNIIKCGRSKDASAYDVRRMRRRCHVLFDRLKCVLDWRDYSVLSLYRVWTHPYLLVEHVKREQYKSQNSIDDFIDDDYDSEAESNDSDDIVAMDALNDNPSTSSANNKNNEFENPLENWAKDLVSEKDRNNFALSNKLLLLIEIIKKCEKIGDKL</sequence>
<accession>A0ACB1B9C4</accession>
<dbReference type="EMBL" id="CAVMJV010000375">
    <property type="protein sequence ID" value="CAK5130309.1"/>
    <property type="molecule type" value="Genomic_DNA"/>
</dbReference>
<evidence type="ECO:0000313" key="2">
    <source>
        <dbReference type="Proteomes" id="UP001497535"/>
    </source>
</evidence>
<dbReference type="Proteomes" id="UP001497535">
    <property type="component" value="Unassembled WGS sequence"/>
</dbReference>
<name>A0ACB1B9C4_MELEN</name>
<protein>
    <submittedName>
        <fullName evidence="1">Uncharacterized protein</fullName>
    </submittedName>
</protein>
<gene>
    <name evidence="1" type="ORF">MENTE1834_LOCUS49415</name>
</gene>
<evidence type="ECO:0000313" key="1">
    <source>
        <dbReference type="EMBL" id="CAK5130309.1"/>
    </source>
</evidence>